<accession>A0ABU6Q4K7</accession>
<dbReference type="EMBL" id="JASCZI010000010">
    <property type="protein sequence ID" value="MED6106452.1"/>
    <property type="molecule type" value="Genomic_DNA"/>
</dbReference>
<feature type="region of interest" description="Disordered" evidence="1">
    <location>
        <begin position="1"/>
        <end position="24"/>
    </location>
</feature>
<feature type="compositionally biased region" description="Polar residues" evidence="1">
    <location>
        <begin position="56"/>
        <end position="67"/>
    </location>
</feature>
<gene>
    <name evidence="2" type="ORF">PIB30_005087</name>
</gene>
<evidence type="ECO:0000313" key="2">
    <source>
        <dbReference type="EMBL" id="MED6106452.1"/>
    </source>
</evidence>
<feature type="compositionally biased region" description="Basic and acidic residues" evidence="1">
    <location>
        <begin position="68"/>
        <end position="88"/>
    </location>
</feature>
<protein>
    <submittedName>
        <fullName evidence="2">Uncharacterized protein</fullName>
    </submittedName>
</protein>
<dbReference type="Proteomes" id="UP001341840">
    <property type="component" value="Unassembled WGS sequence"/>
</dbReference>
<name>A0ABU6Q4K7_9FABA</name>
<organism evidence="2 3">
    <name type="scientific">Stylosanthes scabra</name>
    <dbReference type="NCBI Taxonomy" id="79078"/>
    <lineage>
        <taxon>Eukaryota</taxon>
        <taxon>Viridiplantae</taxon>
        <taxon>Streptophyta</taxon>
        <taxon>Embryophyta</taxon>
        <taxon>Tracheophyta</taxon>
        <taxon>Spermatophyta</taxon>
        <taxon>Magnoliopsida</taxon>
        <taxon>eudicotyledons</taxon>
        <taxon>Gunneridae</taxon>
        <taxon>Pentapetalae</taxon>
        <taxon>rosids</taxon>
        <taxon>fabids</taxon>
        <taxon>Fabales</taxon>
        <taxon>Fabaceae</taxon>
        <taxon>Papilionoideae</taxon>
        <taxon>50 kb inversion clade</taxon>
        <taxon>dalbergioids sensu lato</taxon>
        <taxon>Dalbergieae</taxon>
        <taxon>Pterocarpus clade</taxon>
        <taxon>Stylosanthes</taxon>
    </lineage>
</organism>
<feature type="region of interest" description="Disordered" evidence="1">
    <location>
        <begin position="56"/>
        <end position="112"/>
    </location>
</feature>
<keyword evidence="3" id="KW-1185">Reference proteome</keyword>
<comment type="caution">
    <text evidence="2">The sequence shown here is derived from an EMBL/GenBank/DDBJ whole genome shotgun (WGS) entry which is preliminary data.</text>
</comment>
<evidence type="ECO:0000313" key="3">
    <source>
        <dbReference type="Proteomes" id="UP001341840"/>
    </source>
</evidence>
<reference evidence="2 3" key="1">
    <citation type="journal article" date="2023" name="Plants (Basel)">
        <title>Bridging the Gap: Combining Genomics and Transcriptomics Approaches to Understand Stylosanthes scabra, an Orphan Legume from the Brazilian Caatinga.</title>
        <authorList>
            <person name="Ferreira-Neto J.R.C."/>
            <person name="da Silva M.D."/>
            <person name="Binneck E."/>
            <person name="de Melo N.F."/>
            <person name="da Silva R.H."/>
            <person name="de Melo A.L.T.M."/>
            <person name="Pandolfi V."/>
            <person name="Bustamante F.O."/>
            <person name="Brasileiro-Vidal A.C."/>
            <person name="Benko-Iseppon A.M."/>
        </authorList>
    </citation>
    <scope>NUCLEOTIDE SEQUENCE [LARGE SCALE GENOMIC DNA]</scope>
    <source>
        <tissue evidence="2">Leaves</tissue>
    </source>
</reference>
<feature type="compositionally biased region" description="Polar residues" evidence="1">
    <location>
        <begin position="89"/>
        <end position="112"/>
    </location>
</feature>
<proteinExistence type="predicted"/>
<sequence length="182" mass="19842">MAEAEAEAEAGVRDMRRRSKANHLGIAEDKIRVDIIQNDTSRSGTWDTKTNLSKARTNSLWGNNNNKIDSKVGDDVTPVEDTRGHKSENTNVNQSKKIESSGNSKKPVENSSLGLPVLSGMCVSKSHRQPLTGSSSMEYPAALNPNDPATDLYIISLLRIRGRVPRIVTVNYANLNPATDPS</sequence>
<evidence type="ECO:0000256" key="1">
    <source>
        <dbReference type="SAM" id="MobiDB-lite"/>
    </source>
</evidence>